<reference evidence="1 2" key="1">
    <citation type="submission" date="2023-07" db="EMBL/GenBank/DDBJ databases">
        <authorList>
            <person name="Peeters C."/>
        </authorList>
    </citation>
    <scope>NUCLEOTIDE SEQUENCE [LARGE SCALE GENOMIC DNA]</scope>
    <source>
        <strain evidence="1 2">R-16034</strain>
    </source>
</reference>
<dbReference type="Proteomes" id="UP001189225">
    <property type="component" value="Unassembled WGS sequence"/>
</dbReference>
<organism evidence="1 2">
    <name type="scientific">Ralstonia edaphi</name>
    <dbReference type="NCBI Taxonomy" id="3058599"/>
    <lineage>
        <taxon>Bacteria</taxon>
        <taxon>Pseudomonadati</taxon>
        <taxon>Pseudomonadota</taxon>
        <taxon>Betaproteobacteria</taxon>
        <taxon>Burkholderiales</taxon>
        <taxon>Burkholderiaceae</taxon>
        <taxon>Ralstonia</taxon>
    </lineage>
</organism>
<accession>A0AB72X3L4</accession>
<protein>
    <submittedName>
        <fullName evidence="1">Uncharacterized protein</fullName>
    </submittedName>
</protein>
<dbReference type="AlphaFoldDB" id="A0AB72X3L4"/>
<name>A0AB72X3L4_9RALS</name>
<comment type="caution">
    <text evidence="1">The sequence shown here is derived from an EMBL/GenBank/DDBJ whole genome shotgun (WGS) entry which is preliminary data.</text>
</comment>
<proteinExistence type="predicted"/>
<dbReference type="EMBL" id="CATWHI010000001">
    <property type="protein sequence ID" value="CAJ0737643.1"/>
    <property type="molecule type" value="Genomic_DNA"/>
</dbReference>
<sequence length="82" mass="8059">MQKLRLMIGESTPISADLGEDWASVKVTISTANGEQETTVHRRPDGTFGFSLASYGGGGGPLSAHGAIGGAGGAAAGNPSAS</sequence>
<evidence type="ECO:0000313" key="1">
    <source>
        <dbReference type="EMBL" id="CAJ0737643.1"/>
    </source>
</evidence>
<gene>
    <name evidence="1" type="ORF">R16034_00797</name>
</gene>
<keyword evidence="2" id="KW-1185">Reference proteome</keyword>
<dbReference type="RefSeq" id="WP_316898701.1">
    <property type="nucleotide sequence ID" value="NZ_CATWHI010000001.1"/>
</dbReference>
<evidence type="ECO:0000313" key="2">
    <source>
        <dbReference type="Proteomes" id="UP001189225"/>
    </source>
</evidence>